<comment type="similarity">
    <text evidence="2">Belongs to the dynein intermediate chain family.</text>
</comment>
<evidence type="ECO:0000256" key="6">
    <source>
        <dbReference type="ARBA" id="ARBA00022737"/>
    </source>
</evidence>
<evidence type="ECO:0000256" key="2">
    <source>
        <dbReference type="ARBA" id="ARBA00011059"/>
    </source>
</evidence>
<keyword evidence="3" id="KW-0963">Cytoplasm</keyword>
<evidence type="ECO:0000256" key="8">
    <source>
        <dbReference type="ARBA" id="ARBA00023069"/>
    </source>
</evidence>
<keyword evidence="6" id="KW-0677">Repeat</keyword>
<dbReference type="GO" id="GO:0045504">
    <property type="term" value="F:dynein heavy chain binding"/>
    <property type="evidence" value="ECO:0007669"/>
    <property type="project" value="TreeGrafter"/>
</dbReference>
<dbReference type="InterPro" id="IPR036322">
    <property type="entry name" value="WD40_repeat_dom_sf"/>
</dbReference>
<evidence type="ECO:0000256" key="5">
    <source>
        <dbReference type="ARBA" id="ARBA00022701"/>
    </source>
</evidence>
<name>A0A7R9BXF4_9CRUS</name>
<keyword evidence="13" id="KW-0732">Signal</keyword>
<keyword evidence="10" id="KW-0206">Cytoskeleton</keyword>
<accession>A0A7R9BXF4</accession>
<organism evidence="14">
    <name type="scientific">Notodromas monacha</name>
    <dbReference type="NCBI Taxonomy" id="399045"/>
    <lineage>
        <taxon>Eukaryota</taxon>
        <taxon>Metazoa</taxon>
        <taxon>Ecdysozoa</taxon>
        <taxon>Arthropoda</taxon>
        <taxon>Crustacea</taxon>
        <taxon>Oligostraca</taxon>
        <taxon>Ostracoda</taxon>
        <taxon>Podocopa</taxon>
        <taxon>Podocopida</taxon>
        <taxon>Cypridocopina</taxon>
        <taxon>Cypridoidea</taxon>
        <taxon>Cyprididae</taxon>
        <taxon>Notodromas</taxon>
    </lineage>
</organism>
<dbReference type="GO" id="GO:0036158">
    <property type="term" value="P:outer dynein arm assembly"/>
    <property type="evidence" value="ECO:0007669"/>
    <property type="project" value="TreeGrafter"/>
</dbReference>
<dbReference type="OrthoDB" id="366230at2759"/>
<dbReference type="Gene3D" id="2.130.10.10">
    <property type="entry name" value="YVTN repeat-like/Quinoprotein amine dehydrogenase"/>
    <property type="match status" value="2"/>
</dbReference>
<dbReference type="EMBL" id="OA885719">
    <property type="protein sequence ID" value="CAD7282286.1"/>
    <property type="molecule type" value="Genomic_DNA"/>
</dbReference>
<dbReference type="EMBL" id="CAJPEX010003682">
    <property type="protein sequence ID" value="CAG0922438.1"/>
    <property type="molecule type" value="Genomic_DNA"/>
</dbReference>
<feature type="region of interest" description="Disordered" evidence="12">
    <location>
        <begin position="663"/>
        <end position="709"/>
    </location>
</feature>
<feature type="compositionally biased region" description="Basic and acidic residues" evidence="12">
    <location>
        <begin position="687"/>
        <end position="698"/>
    </location>
</feature>
<dbReference type="InterPro" id="IPR001680">
    <property type="entry name" value="WD40_rpt"/>
</dbReference>
<evidence type="ECO:0000256" key="4">
    <source>
        <dbReference type="ARBA" id="ARBA00022574"/>
    </source>
</evidence>
<feature type="compositionally biased region" description="Acidic residues" evidence="12">
    <location>
        <begin position="699"/>
        <end position="709"/>
    </location>
</feature>
<proteinExistence type="inferred from homology"/>
<feature type="region of interest" description="Disordered" evidence="12">
    <location>
        <begin position="532"/>
        <end position="559"/>
    </location>
</feature>
<dbReference type="InterPro" id="IPR050687">
    <property type="entry name" value="Dynein_IC"/>
</dbReference>
<dbReference type="PANTHER" id="PTHR12442">
    <property type="entry name" value="DYNEIN INTERMEDIATE CHAIN"/>
    <property type="match status" value="1"/>
</dbReference>
<dbReference type="GO" id="GO:0003341">
    <property type="term" value="P:cilium movement"/>
    <property type="evidence" value="ECO:0007669"/>
    <property type="project" value="TreeGrafter"/>
</dbReference>
<dbReference type="PANTHER" id="PTHR12442:SF7">
    <property type="entry name" value="DYNEIN AXONEMAL INTERMEDIATE CHAIN 2"/>
    <property type="match status" value="1"/>
</dbReference>
<dbReference type="GO" id="GO:0045503">
    <property type="term" value="F:dynein light chain binding"/>
    <property type="evidence" value="ECO:0007669"/>
    <property type="project" value="TreeGrafter"/>
</dbReference>
<evidence type="ECO:0000313" key="15">
    <source>
        <dbReference type="Proteomes" id="UP000678499"/>
    </source>
</evidence>
<evidence type="ECO:0000256" key="11">
    <source>
        <dbReference type="ARBA" id="ARBA00023273"/>
    </source>
</evidence>
<dbReference type="InterPro" id="IPR015943">
    <property type="entry name" value="WD40/YVTN_repeat-like_dom_sf"/>
</dbReference>
<evidence type="ECO:0000313" key="14">
    <source>
        <dbReference type="EMBL" id="CAD7282286.1"/>
    </source>
</evidence>
<protein>
    <submittedName>
        <fullName evidence="14">Uncharacterized protein</fullName>
    </submittedName>
</protein>
<evidence type="ECO:0000256" key="10">
    <source>
        <dbReference type="ARBA" id="ARBA00023212"/>
    </source>
</evidence>
<evidence type="ECO:0000256" key="12">
    <source>
        <dbReference type="SAM" id="MobiDB-lite"/>
    </source>
</evidence>
<keyword evidence="11" id="KW-0966">Cell projection</keyword>
<keyword evidence="4" id="KW-0853">WD repeat</keyword>
<keyword evidence="8" id="KW-0969">Cilium</keyword>
<gene>
    <name evidence="14" type="ORF">NMOB1V02_LOCUS9915</name>
</gene>
<dbReference type="SUPFAM" id="SSF50978">
    <property type="entry name" value="WD40 repeat-like"/>
    <property type="match status" value="1"/>
</dbReference>
<feature type="signal peptide" evidence="13">
    <location>
        <begin position="1"/>
        <end position="18"/>
    </location>
</feature>
<keyword evidence="9" id="KW-0505">Motor protein</keyword>
<dbReference type="Proteomes" id="UP000678499">
    <property type="component" value="Unassembled WGS sequence"/>
</dbReference>
<dbReference type="SMART" id="SM00320">
    <property type="entry name" value="WD40"/>
    <property type="match status" value="5"/>
</dbReference>
<dbReference type="GO" id="GO:0005874">
    <property type="term" value="C:microtubule"/>
    <property type="evidence" value="ECO:0007669"/>
    <property type="project" value="UniProtKB-KW"/>
</dbReference>
<feature type="compositionally biased region" description="Acidic residues" evidence="12">
    <location>
        <begin position="666"/>
        <end position="675"/>
    </location>
</feature>
<evidence type="ECO:0000256" key="7">
    <source>
        <dbReference type="ARBA" id="ARBA00023017"/>
    </source>
</evidence>
<feature type="chain" id="PRO_5036210463" evidence="13">
    <location>
        <begin position="19"/>
        <end position="709"/>
    </location>
</feature>
<feature type="compositionally biased region" description="Basic and acidic residues" evidence="12">
    <location>
        <begin position="532"/>
        <end position="542"/>
    </location>
</feature>
<evidence type="ECO:0000256" key="9">
    <source>
        <dbReference type="ARBA" id="ARBA00023175"/>
    </source>
</evidence>
<keyword evidence="15" id="KW-1185">Reference proteome</keyword>
<keyword evidence="7" id="KW-0243">Dynein</keyword>
<evidence type="ECO:0000256" key="3">
    <source>
        <dbReference type="ARBA" id="ARBA00022490"/>
    </source>
</evidence>
<reference evidence="14" key="1">
    <citation type="submission" date="2020-11" db="EMBL/GenBank/DDBJ databases">
        <authorList>
            <person name="Tran Van P."/>
        </authorList>
    </citation>
    <scope>NUCLEOTIDE SEQUENCE</scope>
</reference>
<evidence type="ECO:0000256" key="13">
    <source>
        <dbReference type="SAM" id="SignalP"/>
    </source>
</evidence>
<sequence>MNKAVLVFLVVAVSAVHGYAVNSHQGAAVEQQQYDARDAVRGIRGRGYEILKRAARDLFHTVSEERAKSQASWSQLYKSAYPEIEGRALNPLGSVGMNLAFGLGTLVLGLAGMSFGGSTVARSLKTAYDGIEWRSGLVAMTRDDFLERTFDWMDVKDATCKQRMICEVEQYAADQSTFKTLILKFLRQARNPDQKLQSSALMENANVPELVLESKTNLVALEFNPKDCNILAGGMDKGQVCWWDIRRGPVPVETTPVHVSHTEPVYSLTWINSKQGTEWFTAANDGKALWWDSRKLSEPTDVMLFDIRGTKAAAQIENLTCRGPLGASCLEYEHTIPTRFMRSHPKLCFMTCFGIRSGKVALCTRKAKNPAERILNVYGAHAGPVYAVQRNPSALKNFLTIGDWSAKIWAEDVRDSAIISTKAQPARLIDGCWNPTRPCTFYTANLNGVLDAWDILAYHSKPIFSLQVCDEGLQCIRVEESGHLLAAGSVEGNTYLIQVSESLNRMSKNERTLMTALLEREAHREKLLEQRVKEQRVRERSSGRVANNTPGTPGPNHEERFLMPMDHEAMEKAKKDYLSAVKAELEQRTLTEEQALAEIALLESDSRMPQTDDEKILLEATTINLPPGAHELMEIRREAEAILRARGISRGFSTVASSLCAPAIPDTDDEDDGEPIDPNNLITSRQELIDRRNAADKDSDNDDPGLIDR</sequence>
<comment type="subcellular location">
    <subcellularLocation>
        <location evidence="1">Cytoplasm</location>
        <location evidence="1">Cytoskeleton</location>
        <location evidence="1">Cilium axoneme</location>
    </subcellularLocation>
</comment>
<dbReference type="AlphaFoldDB" id="A0A7R9BXF4"/>
<evidence type="ECO:0000256" key="1">
    <source>
        <dbReference type="ARBA" id="ARBA00004430"/>
    </source>
</evidence>
<keyword evidence="5" id="KW-0493">Microtubule</keyword>
<dbReference type="GO" id="GO:0036157">
    <property type="term" value="C:outer dynein arm"/>
    <property type="evidence" value="ECO:0007669"/>
    <property type="project" value="TreeGrafter"/>
</dbReference>